<organism evidence="3">
    <name type="scientific">marine sediment metagenome</name>
    <dbReference type="NCBI Taxonomy" id="412755"/>
    <lineage>
        <taxon>unclassified sequences</taxon>
        <taxon>metagenomes</taxon>
        <taxon>ecological metagenomes</taxon>
    </lineage>
</organism>
<accession>X1FZH3</accession>
<evidence type="ECO:0000313" key="3">
    <source>
        <dbReference type="EMBL" id="GAH50407.1"/>
    </source>
</evidence>
<feature type="non-terminal residue" evidence="3">
    <location>
        <position position="1"/>
    </location>
</feature>
<name>X1FZH3_9ZZZZ</name>
<feature type="domain" description="DUF6754" evidence="2">
    <location>
        <begin position="7"/>
        <end position="156"/>
    </location>
</feature>
<gene>
    <name evidence="3" type="ORF">S03H2_33752</name>
</gene>
<dbReference type="InterPro" id="IPR046642">
    <property type="entry name" value="DUF6754"/>
</dbReference>
<proteinExistence type="predicted"/>
<dbReference type="EMBL" id="BARU01020564">
    <property type="protein sequence ID" value="GAH50407.1"/>
    <property type="molecule type" value="Genomic_DNA"/>
</dbReference>
<evidence type="ECO:0000256" key="1">
    <source>
        <dbReference type="SAM" id="Phobius"/>
    </source>
</evidence>
<keyword evidence="1" id="KW-0472">Membrane</keyword>
<reference evidence="3" key="1">
    <citation type="journal article" date="2014" name="Front. Microbiol.">
        <title>High frequency of phylogenetically diverse reductive dehalogenase-homologous genes in deep subseafloor sedimentary metagenomes.</title>
        <authorList>
            <person name="Kawai M."/>
            <person name="Futagami T."/>
            <person name="Toyoda A."/>
            <person name="Takaki Y."/>
            <person name="Nishi S."/>
            <person name="Hori S."/>
            <person name="Arai W."/>
            <person name="Tsubouchi T."/>
            <person name="Morono Y."/>
            <person name="Uchiyama I."/>
            <person name="Ito T."/>
            <person name="Fujiyama A."/>
            <person name="Inagaki F."/>
            <person name="Takami H."/>
        </authorList>
    </citation>
    <scope>NUCLEOTIDE SEQUENCE</scope>
    <source>
        <strain evidence="3">Expedition CK06-06</strain>
    </source>
</reference>
<feature type="transmembrane region" description="Helical" evidence="1">
    <location>
        <begin position="132"/>
        <end position="151"/>
    </location>
</feature>
<comment type="caution">
    <text evidence="3">The sequence shown here is derived from an EMBL/GenBank/DDBJ whole genome shotgun (WGS) entry which is preliminary data.</text>
</comment>
<evidence type="ECO:0000259" key="2">
    <source>
        <dbReference type="Pfam" id="PF20539"/>
    </source>
</evidence>
<keyword evidence="1" id="KW-1133">Transmembrane helix</keyword>
<sequence length="161" mass="17216">GSSDSYIVREAAVDLVRNAYTAAGRPEAFNEDDMPFLSGEQYAYTPGYVGILVRERPGTMIMTGSHWSEAMNLAEMANAVDSITITAGCYTSNMAALACASDYIMLGEEQPAAGAYLSKDPAQMASIRVQDIYKFIAIGTILVGLIAINLGSDIINRLLST</sequence>
<dbReference type="Pfam" id="PF20539">
    <property type="entry name" value="DUF6754"/>
    <property type="match status" value="1"/>
</dbReference>
<dbReference type="AlphaFoldDB" id="X1FZH3"/>
<keyword evidence="1" id="KW-0812">Transmembrane</keyword>
<protein>
    <recommendedName>
        <fullName evidence="2">DUF6754 domain-containing protein</fullName>
    </recommendedName>
</protein>